<evidence type="ECO:0000256" key="1">
    <source>
        <dbReference type="SAM" id="MobiDB-lite"/>
    </source>
</evidence>
<feature type="compositionally biased region" description="Polar residues" evidence="1">
    <location>
        <begin position="52"/>
        <end position="63"/>
    </location>
</feature>
<name>A0A7R9FIW3_9NEOP</name>
<dbReference type="AlphaFoldDB" id="A0A7R9FIW3"/>
<reference evidence="2" key="1">
    <citation type="submission" date="2020-11" db="EMBL/GenBank/DDBJ databases">
        <authorList>
            <person name="Tran Van P."/>
        </authorList>
    </citation>
    <scope>NUCLEOTIDE SEQUENCE</scope>
</reference>
<proteinExistence type="predicted"/>
<dbReference type="EMBL" id="OE000612">
    <property type="protein sequence ID" value="CAD7454474.1"/>
    <property type="molecule type" value="Genomic_DNA"/>
</dbReference>
<sequence length="221" mass="24675">MNDLANKSVTGSVCIELQSVAQELGGKDTYGLHNSKSLPSIQGLQECRSLPSQDLQESKSLPSQDLKESKSLPSRAREFGGSRRDSTPFVFKHLFCVVFLLSRVCFRPLGVTILYDFTSMQRGMATEDIQHTGIIRSRAQSGRPLRQSVMDVLPTESDPWLVLFTLKRSHCGTCQWLFTLALSLCPDLVEVPTRSLFLVLQTLSTTSSDARTLKLPRLWPD</sequence>
<evidence type="ECO:0000313" key="2">
    <source>
        <dbReference type="EMBL" id="CAD7454474.1"/>
    </source>
</evidence>
<feature type="region of interest" description="Disordered" evidence="1">
    <location>
        <begin position="52"/>
        <end position="83"/>
    </location>
</feature>
<organism evidence="2">
    <name type="scientific">Timema tahoe</name>
    <dbReference type="NCBI Taxonomy" id="61484"/>
    <lineage>
        <taxon>Eukaryota</taxon>
        <taxon>Metazoa</taxon>
        <taxon>Ecdysozoa</taxon>
        <taxon>Arthropoda</taxon>
        <taxon>Hexapoda</taxon>
        <taxon>Insecta</taxon>
        <taxon>Pterygota</taxon>
        <taxon>Neoptera</taxon>
        <taxon>Polyneoptera</taxon>
        <taxon>Phasmatodea</taxon>
        <taxon>Timematodea</taxon>
        <taxon>Timematoidea</taxon>
        <taxon>Timematidae</taxon>
        <taxon>Timema</taxon>
    </lineage>
</organism>
<protein>
    <submittedName>
        <fullName evidence="2">Uncharacterized protein</fullName>
    </submittedName>
</protein>
<accession>A0A7R9FIW3</accession>
<feature type="compositionally biased region" description="Basic and acidic residues" evidence="1">
    <location>
        <begin position="65"/>
        <end position="83"/>
    </location>
</feature>
<gene>
    <name evidence="2" type="ORF">TTEB3V08_LOCUS2577</name>
</gene>